<feature type="domain" description="Phytocyanin" evidence="2">
    <location>
        <begin position="32"/>
        <end position="132"/>
    </location>
</feature>
<dbReference type="InterPro" id="IPR039391">
    <property type="entry name" value="Phytocyanin-like"/>
</dbReference>
<dbReference type="PROSITE" id="PS51485">
    <property type="entry name" value="PHYTOCYANIN"/>
    <property type="match status" value="1"/>
</dbReference>
<organism evidence="3 4">
    <name type="scientific">Papaver atlanticum</name>
    <dbReference type="NCBI Taxonomy" id="357466"/>
    <lineage>
        <taxon>Eukaryota</taxon>
        <taxon>Viridiplantae</taxon>
        <taxon>Streptophyta</taxon>
        <taxon>Embryophyta</taxon>
        <taxon>Tracheophyta</taxon>
        <taxon>Spermatophyta</taxon>
        <taxon>Magnoliopsida</taxon>
        <taxon>Ranunculales</taxon>
        <taxon>Papaveraceae</taxon>
        <taxon>Papaveroideae</taxon>
        <taxon>Papaver</taxon>
    </lineage>
</organism>
<sequence>MGALRTPLVCKFLMISLILVGLSSISIANASKVHVVGGTKLWGFAFPYNTWTVLRSFTAGDTLVFKYPVGAQNTIRVNVFGYRSCKATARESAKALWTGKDKCTLKKEIINYFICGIPGQCSAGMEIKVFAK</sequence>
<evidence type="ECO:0000313" key="3">
    <source>
        <dbReference type="EMBL" id="KAI3927888.1"/>
    </source>
</evidence>
<feature type="chain" id="PRO_5041901993" description="Phytocyanin domain-containing protein" evidence="1">
    <location>
        <begin position="31"/>
        <end position="132"/>
    </location>
</feature>
<dbReference type="GO" id="GO:0005886">
    <property type="term" value="C:plasma membrane"/>
    <property type="evidence" value="ECO:0007669"/>
    <property type="project" value="TreeGrafter"/>
</dbReference>
<dbReference type="InterPro" id="IPR003245">
    <property type="entry name" value="Phytocyanin_dom"/>
</dbReference>
<reference evidence="3" key="1">
    <citation type="submission" date="2022-04" db="EMBL/GenBank/DDBJ databases">
        <title>A functionally conserved STORR gene fusion in Papaver species that diverged 16.8 million years ago.</title>
        <authorList>
            <person name="Catania T."/>
        </authorList>
    </citation>
    <scope>NUCLEOTIDE SEQUENCE</scope>
    <source>
        <strain evidence="3">S-188037</strain>
    </source>
</reference>
<dbReference type="CDD" id="cd04216">
    <property type="entry name" value="Phytocyanin"/>
    <property type="match status" value="1"/>
</dbReference>
<name>A0AAD4SWS5_9MAGN</name>
<dbReference type="EMBL" id="JAJJMB010007708">
    <property type="protein sequence ID" value="KAI3927888.1"/>
    <property type="molecule type" value="Genomic_DNA"/>
</dbReference>
<protein>
    <recommendedName>
        <fullName evidence="2">Phytocyanin domain-containing protein</fullName>
    </recommendedName>
</protein>
<proteinExistence type="predicted"/>
<evidence type="ECO:0000259" key="2">
    <source>
        <dbReference type="PROSITE" id="PS51485"/>
    </source>
</evidence>
<dbReference type="Gene3D" id="2.60.40.420">
    <property type="entry name" value="Cupredoxins - blue copper proteins"/>
    <property type="match status" value="1"/>
</dbReference>
<dbReference type="GO" id="GO:0009055">
    <property type="term" value="F:electron transfer activity"/>
    <property type="evidence" value="ECO:0007669"/>
    <property type="project" value="InterPro"/>
</dbReference>
<keyword evidence="4" id="KW-1185">Reference proteome</keyword>
<accession>A0AAD4SWS5</accession>
<feature type="signal peptide" evidence="1">
    <location>
        <begin position="1"/>
        <end position="30"/>
    </location>
</feature>
<dbReference type="PANTHER" id="PTHR33021">
    <property type="entry name" value="BLUE COPPER PROTEIN"/>
    <property type="match status" value="1"/>
</dbReference>
<dbReference type="AlphaFoldDB" id="A0AAD4SWS5"/>
<comment type="caution">
    <text evidence="3">The sequence shown here is derived from an EMBL/GenBank/DDBJ whole genome shotgun (WGS) entry which is preliminary data.</text>
</comment>
<dbReference type="InterPro" id="IPR008972">
    <property type="entry name" value="Cupredoxin"/>
</dbReference>
<dbReference type="Proteomes" id="UP001202328">
    <property type="component" value="Unassembled WGS sequence"/>
</dbReference>
<dbReference type="PANTHER" id="PTHR33021:SF520">
    <property type="entry name" value="OS11G0428800 PROTEIN"/>
    <property type="match status" value="1"/>
</dbReference>
<evidence type="ECO:0000256" key="1">
    <source>
        <dbReference type="SAM" id="SignalP"/>
    </source>
</evidence>
<evidence type="ECO:0000313" key="4">
    <source>
        <dbReference type="Proteomes" id="UP001202328"/>
    </source>
</evidence>
<keyword evidence="1" id="KW-0732">Signal</keyword>
<dbReference type="SUPFAM" id="SSF49503">
    <property type="entry name" value="Cupredoxins"/>
    <property type="match status" value="1"/>
</dbReference>
<gene>
    <name evidence="3" type="ORF">MKW98_023489</name>
</gene>
<dbReference type="Pfam" id="PF02298">
    <property type="entry name" value="Cu_bind_like"/>
    <property type="match status" value="1"/>
</dbReference>